<dbReference type="InterPro" id="IPR005467">
    <property type="entry name" value="His_kinase_dom"/>
</dbReference>
<feature type="coiled-coil region" evidence="4">
    <location>
        <begin position="154"/>
        <end position="184"/>
    </location>
</feature>
<evidence type="ECO:0000259" key="6">
    <source>
        <dbReference type="PROSITE" id="PS50109"/>
    </source>
</evidence>
<dbReference type="AlphaFoldDB" id="A0A2A9E8J9"/>
<evidence type="ECO:0000256" key="1">
    <source>
        <dbReference type="ARBA" id="ARBA00022679"/>
    </source>
</evidence>
<feature type="transmembrane region" description="Helical" evidence="5">
    <location>
        <begin position="110"/>
        <end position="128"/>
    </location>
</feature>
<keyword evidence="8" id="KW-1185">Reference proteome</keyword>
<evidence type="ECO:0000313" key="7">
    <source>
        <dbReference type="EMBL" id="PFG34635.1"/>
    </source>
</evidence>
<feature type="transmembrane region" description="Helical" evidence="5">
    <location>
        <begin position="41"/>
        <end position="60"/>
    </location>
</feature>
<keyword evidence="5" id="KW-0812">Transmembrane</keyword>
<keyword evidence="2 7" id="KW-0418">Kinase</keyword>
<comment type="caution">
    <text evidence="7">The sequence shown here is derived from an EMBL/GenBank/DDBJ whole genome shotgun (WGS) entry which is preliminary data.</text>
</comment>
<sequence>MPPATLTPVFVGMRTGLHVLVTGLTTLVVVRAVLTPGPTRAVVVVLALAWFLLYCAGGAVGRRARTTLPVRLWLLALTLGWIAMVWLEPEPAYLVFPLFFVYIHLLPRRAGTITVFATTAVAIVALGLHGGWSVAGAVGPFIGACVALLLGRGYQALAREAREHEELVAQLVETQGRLAATERESGVLAERARLAREIHDTVAQGLASIQLLLHAAERADPERGLEHVRLARETAATNLAETRRFIRELAPPSLDEREIGGVLRRLARSQWHAEGLDVDVHVPDGLDLPMHVQTALLRIVQGAVANVVKHAGTRSVAVTITRDAGSVTLTVADDGIGFDVAETRARDDAGRSDSFGLRATRERVEQLDGTLLVESAPGHGTTLTVVLAVQP</sequence>
<dbReference type="InterPro" id="IPR017205">
    <property type="entry name" value="Sig_transdc_His_kinase_ChrS"/>
</dbReference>
<dbReference type="PIRSF" id="PIRSF037434">
    <property type="entry name" value="STHK_ChrS"/>
    <property type="match status" value="1"/>
</dbReference>
<dbReference type="RefSeq" id="WP_098456549.1">
    <property type="nucleotide sequence ID" value="NZ_PDJG01000001.1"/>
</dbReference>
<keyword evidence="4" id="KW-0175">Coiled coil</keyword>
<dbReference type="GO" id="GO:0046983">
    <property type="term" value="F:protein dimerization activity"/>
    <property type="evidence" value="ECO:0007669"/>
    <property type="project" value="InterPro"/>
</dbReference>
<organism evidence="7 8">
    <name type="scientific">Sanguibacter antarcticus</name>
    <dbReference type="NCBI Taxonomy" id="372484"/>
    <lineage>
        <taxon>Bacteria</taxon>
        <taxon>Bacillati</taxon>
        <taxon>Actinomycetota</taxon>
        <taxon>Actinomycetes</taxon>
        <taxon>Micrococcales</taxon>
        <taxon>Sanguibacteraceae</taxon>
        <taxon>Sanguibacter</taxon>
    </lineage>
</organism>
<evidence type="ECO:0000313" key="8">
    <source>
        <dbReference type="Proteomes" id="UP000225548"/>
    </source>
</evidence>
<keyword evidence="3" id="KW-0902">Two-component regulatory system</keyword>
<dbReference type="InterPro" id="IPR003594">
    <property type="entry name" value="HATPase_dom"/>
</dbReference>
<evidence type="ECO:0000256" key="4">
    <source>
        <dbReference type="SAM" id="Coils"/>
    </source>
</evidence>
<dbReference type="Proteomes" id="UP000225548">
    <property type="component" value="Unassembled WGS sequence"/>
</dbReference>
<dbReference type="InterPro" id="IPR036890">
    <property type="entry name" value="HATPase_C_sf"/>
</dbReference>
<proteinExistence type="predicted"/>
<evidence type="ECO:0000256" key="5">
    <source>
        <dbReference type="SAM" id="Phobius"/>
    </source>
</evidence>
<keyword evidence="5" id="KW-1133">Transmembrane helix</keyword>
<dbReference type="Pfam" id="PF02518">
    <property type="entry name" value="HATPase_c"/>
    <property type="match status" value="1"/>
</dbReference>
<dbReference type="OrthoDB" id="144293at2"/>
<dbReference type="PANTHER" id="PTHR24421">
    <property type="entry name" value="NITRATE/NITRITE SENSOR PROTEIN NARX-RELATED"/>
    <property type="match status" value="1"/>
</dbReference>
<dbReference type="InterPro" id="IPR050482">
    <property type="entry name" value="Sensor_HK_TwoCompSys"/>
</dbReference>
<gene>
    <name evidence="7" type="ORF">ATL42_2552</name>
</gene>
<dbReference type="GO" id="GO:0016020">
    <property type="term" value="C:membrane"/>
    <property type="evidence" value="ECO:0007669"/>
    <property type="project" value="InterPro"/>
</dbReference>
<accession>A0A2A9E8J9</accession>
<feature type="transmembrane region" description="Helical" evidence="5">
    <location>
        <begin position="72"/>
        <end position="103"/>
    </location>
</feature>
<dbReference type="GO" id="GO:0000155">
    <property type="term" value="F:phosphorelay sensor kinase activity"/>
    <property type="evidence" value="ECO:0007669"/>
    <property type="project" value="InterPro"/>
</dbReference>
<keyword evidence="5" id="KW-0472">Membrane</keyword>
<reference evidence="7 8" key="1">
    <citation type="submission" date="2017-10" db="EMBL/GenBank/DDBJ databases">
        <title>Sequencing the genomes of 1000 actinobacteria strains.</title>
        <authorList>
            <person name="Klenk H.-P."/>
        </authorList>
    </citation>
    <scope>NUCLEOTIDE SEQUENCE [LARGE SCALE GENOMIC DNA]</scope>
    <source>
        <strain evidence="7 8">DSM 18966</strain>
    </source>
</reference>
<dbReference type="Pfam" id="PF07730">
    <property type="entry name" value="HisKA_3"/>
    <property type="match status" value="1"/>
</dbReference>
<dbReference type="SUPFAM" id="SSF55874">
    <property type="entry name" value="ATPase domain of HSP90 chaperone/DNA topoisomerase II/histidine kinase"/>
    <property type="match status" value="1"/>
</dbReference>
<evidence type="ECO:0000256" key="3">
    <source>
        <dbReference type="ARBA" id="ARBA00023012"/>
    </source>
</evidence>
<dbReference type="EMBL" id="PDJG01000001">
    <property type="protein sequence ID" value="PFG34635.1"/>
    <property type="molecule type" value="Genomic_DNA"/>
</dbReference>
<feature type="transmembrane region" description="Helical" evidence="5">
    <location>
        <begin position="15"/>
        <end position="34"/>
    </location>
</feature>
<dbReference type="Gene3D" id="3.30.565.10">
    <property type="entry name" value="Histidine kinase-like ATPase, C-terminal domain"/>
    <property type="match status" value="1"/>
</dbReference>
<feature type="domain" description="Histidine kinase" evidence="6">
    <location>
        <begin position="193"/>
        <end position="391"/>
    </location>
</feature>
<name>A0A2A9E8J9_9MICO</name>
<dbReference type="PROSITE" id="PS50109">
    <property type="entry name" value="HIS_KIN"/>
    <property type="match status" value="1"/>
</dbReference>
<dbReference type="PANTHER" id="PTHR24421:SF62">
    <property type="entry name" value="SENSORY TRANSDUCTION HISTIDINE KINASE"/>
    <property type="match status" value="1"/>
</dbReference>
<keyword evidence="1" id="KW-0808">Transferase</keyword>
<evidence type="ECO:0000256" key="2">
    <source>
        <dbReference type="ARBA" id="ARBA00022777"/>
    </source>
</evidence>
<dbReference type="InterPro" id="IPR011712">
    <property type="entry name" value="Sig_transdc_His_kin_sub3_dim/P"/>
</dbReference>
<protein>
    <submittedName>
        <fullName evidence="7">Signal transduction histidine kinase</fullName>
    </submittedName>
</protein>
<dbReference type="Gene3D" id="1.20.5.1930">
    <property type="match status" value="1"/>
</dbReference>
<dbReference type="CDD" id="cd16917">
    <property type="entry name" value="HATPase_UhpB-NarQ-NarX-like"/>
    <property type="match status" value="1"/>
</dbReference>
<dbReference type="SMART" id="SM00387">
    <property type="entry name" value="HATPase_c"/>
    <property type="match status" value="1"/>
</dbReference>